<keyword evidence="2" id="KW-0479">Metal-binding</keyword>
<keyword evidence="9" id="KW-0472">Membrane</keyword>
<feature type="compositionally biased region" description="Basic residues" evidence="8">
    <location>
        <begin position="3174"/>
        <end position="3184"/>
    </location>
</feature>
<evidence type="ECO:0000256" key="1">
    <source>
        <dbReference type="ARBA" id="ARBA00004123"/>
    </source>
</evidence>
<name>A0A9P1FMU6_9DINO</name>
<dbReference type="GO" id="GO:0003964">
    <property type="term" value="F:RNA-directed DNA polymerase activity"/>
    <property type="evidence" value="ECO:0007669"/>
    <property type="project" value="UniProtKB-KW"/>
</dbReference>
<dbReference type="EMBL" id="CAMXCT030000519">
    <property type="protein sequence ID" value="CAL4767194.1"/>
    <property type="molecule type" value="Genomic_DNA"/>
</dbReference>
<evidence type="ECO:0000256" key="3">
    <source>
        <dbReference type="ARBA" id="ARBA00022737"/>
    </source>
</evidence>
<keyword evidence="12" id="KW-0548">Nucleotidyltransferase</keyword>
<keyword evidence="13" id="KW-1185">Reference proteome</keyword>
<feature type="region of interest" description="Disordered" evidence="8">
    <location>
        <begin position="31"/>
        <end position="66"/>
    </location>
</feature>
<feature type="compositionally biased region" description="Basic residues" evidence="8">
    <location>
        <begin position="433"/>
        <end position="443"/>
    </location>
</feature>
<feature type="compositionally biased region" description="Low complexity" evidence="8">
    <location>
        <begin position="42"/>
        <end position="60"/>
    </location>
</feature>
<dbReference type="InterPro" id="IPR013087">
    <property type="entry name" value="Znf_C2H2_type"/>
</dbReference>
<dbReference type="SUPFAM" id="SSF56219">
    <property type="entry name" value="DNase I-like"/>
    <property type="match status" value="2"/>
</dbReference>
<feature type="domain" description="C2H2-type" evidence="10">
    <location>
        <begin position="1293"/>
        <end position="1321"/>
    </location>
</feature>
<dbReference type="GO" id="GO:0005634">
    <property type="term" value="C:nucleus"/>
    <property type="evidence" value="ECO:0007669"/>
    <property type="project" value="UniProtKB-SubCell"/>
</dbReference>
<feature type="transmembrane region" description="Helical" evidence="9">
    <location>
        <begin position="745"/>
        <end position="768"/>
    </location>
</feature>
<dbReference type="EMBL" id="CAMXCT010000519">
    <property type="protein sequence ID" value="CAI3979882.1"/>
    <property type="molecule type" value="Genomic_DNA"/>
</dbReference>
<dbReference type="PANTHER" id="PTHR24406">
    <property type="entry name" value="TRANSCRIPTIONAL REPRESSOR CTCFL-RELATED"/>
    <property type="match status" value="1"/>
</dbReference>
<dbReference type="Proteomes" id="UP001152797">
    <property type="component" value="Unassembled WGS sequence"/>
</dbReference>
<dbReference type="GO" id="GO:0016579">
    <property type="term" value="P:protein deubiquitination"/>
    <property type="evidence" value="ECO:0007669"/>
    <property type="project" value="InterPro"/>
</dbReference>
<feature type="region of interest" description="Disordered" evidence="8">
    <location>
        <begin position="416"/>
        <end position="462"/>
    </location>
</feature>
<feature type="compositionally biased region" description="Basic and acidic residues" evidence="8">
    <location>
        <begin position="453"/>
        <end position="462"/>
    </location>
</feature>
<dbReference type="InterPro" id="IPR038765">
    <property type="entry name" value="Papain-like_cys_pep_sf"/>
</dbReference>
<feature type="domain" description="C2H2-type" evidence="10">
    <location>
        <begin position="2659"/>
        <end position="2687"/>
    </location>
</feature>
<dbReference type="GO" id="GO:0004843">
    <property type="term" value="F:cysteine-type deubiquitinase activity"/>
    <property type="evidence" value="ECO:0007669"/>
    <property type="project" value="InterPro"/>
</dbReference>
<feature type="region of interest" description="Disordered" evidence="8">
    <location>
        <begin position="2918"/>
        <end position="2943"/>
    </location>
</feature>
<keyword evidence="9" id="KW-0812">Transmembrane</keyword>
<feature type="transmembrane region" description="Helical" evidence="9">
    <location>
        <begin position="712"/>
        <end position="733"/>
    </location>
</feature>
<evidence type="ECO:0000256" key="8">
    <source>
        <dbReference type="SAM" id="MobiDB-lite"/>
    </source>
</evidence>
<accession>A0A9P1FMU6</accession>
<dbReference type="GO" id="GO:0008270">
    <property type="term" value="F:zinc ion binding"/>
    <property type="evidence" value="ECO:0007669"/>
    <property type="project" value="UniProtKB-KW"/>
</dbReference>
<keyword evidence="9" id="KW-1133">Transmembrane helix</keyword>
<proteinExistence type="predicted"/>
<dbReference type="PROSITE" id="PS00028">
    <property type="entry name" value="ZINC_FINGER_C2H2_1"/>
    <property type="match status" value="4"/>
</dbReference>
<keyword evidence="12" id="KW-0808">Transferase</keyword>
<dbReference type="PROSITE" id="PS50157">
    <property type="entry name" value="ZINC_FINGER_C2H2_2"/>
    <property type="match status" value="2"/>
</dbReference>
<dbReference type="InterPro" id="IPR036691">
    <property type="entry name" value="Endo/exonu/phosph_ase_sf"/>
</dbReference>
<reference evidence="12 13" key="2">
    <citation type="submission" date="2024-05" db="EMBL/GenBank/DDBJ databases">
        <authorList>
            <person name="Chen Y."/>
            <person name="Shah S."/>
            <person name="Dougan E. K."/>
            <person name="Thang M."/>
            <person name="Chan C."/>
        </authorList>
    </citation>
    <scope>NUCLEOTIDE SEQUENCE [LARGE SCALE GENOMIC DNA]</scope>
</reference>
<keyword evidence="3" id="KW-0677">Repeat</keyword>
<organism evidence="11">
    <name type="scientific">Cladocopium goreaui</name>
    <dbReference type="NCBI Taxonomy" id="2562237"/>
    <lineage>
        <taxon>Eukaryota</taxon>
        <taxon>Sar</taxon>
        <taxon>Alveolata</taxon>
        <taxon>Dinophyceae</taxon>
        <taxon>Suessiales</taxon>
        <taxon>Symbiodiniaceae</taxon>
        <taxon>Cladocopium</taxon>
    </lineage>
</organism>
<evidence type="ECO:0000259" key="10">
    <source>
        <dbReference type="PROSITE" id="PS50157"/>
    </source>
</evidence>
<evidence type="ECO:0000256" key="2">
    <source>
        <dbReference type="ARBA" id="ARBA00022723"/>
    </source>
</evidence>
<dbReference type="Pfam" id="PF00443">
    <property type="entry name" value="UCH"/>
    <property type="match status" value="1"/>
</dbReference>
<dbReference type="SUPFAM" id="SSF54001">
    <property type="entry name" value="Cysteine proteinases"/>
    <property type="match status" value="1"/>
</dbReference>
<evidence type="ECO:0000256" key="9">
    <source>
        <dbReference type="SAM" id="Phobius"/>
    </source>
</evidence>
<gene>
    <name evidence="11" type="ORF">C1SCF055_LOCUS7804</name>
</gene>
<feature type="region of interest" description="Disordered" evidence="8">
    <location>
        <begin position="2038"/>
        <end position="2063"/>
    </location>
</feature>
<keyword evidence="6" id="KW-0539">Nucleus</keyword>
<evidence type="ECO:0000256" key="7">
    <source>
        <dbReference type="PROSITE-ProRule" id="PRU00042"/>
    </source>
</evidence>
<sequence>MPVHKTACYLGVQMSYTMTEKLTLQHRMKDPNMDQLLPPLNAEASTGATSSSAQRSTQETPQHGLSRNDLTLLMSKSYGPTLLQAVHQQHITRGLCPSFNAAKPMEELSVPPSLHQIILHGDLGLLQKSPMLRLSMTLHCQLCGVRQLSMLAQKVDHELFLPWTFDMEGIFHPAVLCEHVKMGDAEILEAFKAMGPLLMQESQTGTTDVAKLVRLMGNILLRLDSDNQLMKKQDSFVFFLQTAAPALLPHLMTKAKEWHMQMKQRTQATEELPPYTPLRMVLFQDLTSMLEDRVLKLSKAGQEDELWQTALHHGVITAEGGFPFQRWSQMQKMLVPTKKDHITMSRMIKYMEQLKQISSDQNAIQKFHALRPAENQQTVPWILQTGMRHDELQSLLETLQGSTVWGLIGATMKPHSQTQSKQCQELQQMLGKGKGKQKGHPAKPKGQGKQTRPRCDGTTHKSDLSIGMHGVFSVPFFTNDRTELAWNDYRVVAAIAHLGPHPLAYKLRKHTENLAAFCGGAQFTVHDHLADQVFLDELPPCFGYTGPHLTFCGGVFWVQILQAFQIILDLNNTDNTDLTLTFCGGVPWPRHLNHLCAAGHTDFSAFCGGVFISCCYNCGRFQFGADIFSATAGNNLILWTSDTDLFLAFCGVAPLQVVHLRTGHCGCYANWTATDHLGVAHADFAFVPAFSGLSGDFTILPLQTRRQSVLDWIWILLLCLICGAFYNFQLLLANAALEFERAFWNFFWTLILPFWDFGNIFDCLWKVVIAEKRTSSTCVPELFQERDCQPGPKSGRSWCSNLPFHLRISLTLLCMVLITENGGEGSGSVMGSTEMPDISFLQNIHHMFGVKQHDIGPPASSAPKSTNLTDVKKRSLKRAYKRACLQGVAWYRGRLYRPDDFHFMPSFSVSPVTPETTSVLPPKALNQCHQIHGSKSRLTCLQWNVGGLSTHRLDEIKIWLSQQQVHIVTLLETRWQYTGEWLDSQWIHVHSGSLEDRGMGILTLISRKLCQPHALRWTEAIVGLVPVLEYSEHGITLPAMQASEGNIAGLLLRSGRTNHSALAQHGIPTPLQQLRAAAKQLLQSTTQRMTTLQEDDIALQLPWGHLSELVAKLEHTQELSPPPVVLYSGPCAVEPYTALGAKAYMTGTALAAGELAVRSPNMLPESELGNLRRAPFGPALCQILETRDWNRLETLPEACHYMAKRCILCGLHYNRVQELNAHFRTMHGQYWEGVPQRAVYMSNTWATERPCPFCGALFKSHLCPVWVQVTVLLLFGAAAPPDESQPEANNPGLRCEVCLESFETLASLTEHLQSEHALQGMAFNVARDSVAGSPACAHCGILYDNLSSLRSHINQGRCLQFRPDATAESLPIRPDWVQACVEGQMKIVLGNAQSRMALQLAMIFHKMDNKLFAPFQASEYALNLILSTALDRHTRLMFEQIAIQHQYERLWQDQQCLTTMRTQCLLCGCECAPSAMPQHLREVHPCNQLAMTFYMTLLTSLMMEQQLIDHQCYACLQIFNLPAASDAAPDPARKHLAQSHLLHNCPNLLQVALFLTGLLHDGRLLDDQYGLTGPAASPGNLQGAGTVAQTPQLQQLNALVQQLALLVLRHDRELNQSRRADSFVLFFNRDPKSGLQGLIQATQTWQEQRKSSTIPMMTLRQHLTQCLFQDLLVKVMKIAEAKPEDPLHIASVQSQLIDGEGNWPFLEWDPKAKQLVVSSKPPISMTLMTRHAQQLVEMFKNPDLVLCFRSLQTSQDAPICPWRLQLCPREDQEWELLNRLSRSSVWAKADFDPQPVLRRRHETSIGYDASEFATAVLSWLCAPAINMTWERRVEEMECIHAHDRGDAFMPITLSFPATHVHLPDTLYTLTHLMRLWMQVDGMIAALTQAPQCICLHLDRFYDAEDTILKSQCLIDMEAGCDVPVFIDHSQRREFVSYVLLSATAHLGNVKGGHYQAVLKTRPAVQQNGQPMHWLLTNDSMAAQPIWLVPDWFRRNSTVFWLARADCVQLHVYRPLPQTDIAAPDEPDLTIAADADTSTNVPERDIGMPNTTVDTDATESTEKPSTAIAPETDATTAAIMALLQATTMAERQRISLTLLCMVLITENGGEGSGSVMGSTETPDISFLQNIHHMFGVKQHDIGPPASSAPKSTNLTDVKKRSLKRAYKRACLQGVAWYRGRLYRPDDFHFMPSFSVSPVTPETTPVLPPKALNQCHQIHGSKSRLTCLQWNVGGLSTHRLDEIKIWLSQQQVHIVTLLETRWQYTGEWLDSQWIHVHSGSLEDRGMGILTLISRKLCQPHALRWTEAIVGLVPVLEYSEHGITLPAMQASEGNIAGLLLRSGAWSPVHGLRPCSSSEKHTIAPCGSHAICPWHCLASTVGGMFYSYADLEFLLQAFGILLDTLREFSLKLNAKKSAALLAVAGRTNHSALAQHGIPTPLQQLRAAAKQLLQSTTQRMTTLQEDDIALQLPWGHLSELVAKLEHTQELSPPPVVLYSGPCAVEPYTALGAKAYMTGTALAAGELAVRSPNMLPESELGNLRRAPFGPALWQILETRDWNRLETLPEACHYMAKRCILCGLHYNRVQELNAHFRTMHGHYWEGVPQRAVYMSNTWATERPCPFCGALFKSHLCPVWVQVTVLLLFGAAAPPDESQPEANNPGLRCEVCLESFETLASLTEHLQSEHALQGMAFNVARDSVAGSPACAHCGTLYDNLSSLRSHINQGRCLQFRPDATAESLPIRPDWVQACVEGQMKIVLGNAQSRMALTLHCQLCGVHYASEYALNLILSTALDRHTRLMFEQIAIQHQYERLWQDQQCLTTMRTQCLLCGCECAPSAMPQHLREVHPCNQLAMTFYMTLLTSLMMEQQLIDHQCYACLQIFNLPAASDAAPDPARKHLAQSHLLHNCPNLLQGLAPLLGTAQLAPNPREPKRSKRHHDKAGNAAQPTMQVAQPPQLQQLNALVQQLALLVLRHDRELNQSRRADSFVLFFNRDPKSGLQGLIQATQTWQEQRKSSTIPMMTLRQHLTQCLFQDLLVKVMKIAEAKPEDPLHIASVQSQLIDGEGNWPFLEWDPKAKQLVVSSKPPISMTLMTRHAQQLVEMFKNPDLVLCFRSLQTSQDAPICPWRLQLCPRADQEWELLNRLSRSSVWTLLGTMLKPHALNQCGLADTIQHTMGHQPKHGKGKGRLRPPASPQTST</sequence>
<comment type="caution">
    <text evidence="11">The sequence shown here is derived from an EMBL/GenBank/DDBJ whole genome shotgun (WGS) entry which is preliminary data.</text>
</comment>
<dbReference type="CDD" id="cd02257">
    <property type="entry name" value="Peptidase_C19"/>
    <property type="match status" value="1"/>
</dbReference>
<dbReference type="InterPro" id="IPR050888">
    <property type="entry name" value="ZnF_C2H2-type_TF"/>
</dbReference>
<evidence type="ECO:0000313" key="11">
    <source>
        <dbReference type="EMBL" id="CAI3979882.1"/>
    </source>
</evidence>
<evidence type="ECO:0000313" key="12">
    <source>
        <dbReference type="EMBL" id="CAL4767194.1"/>
    </source>
</evidence>
<dbReference type="InterPro" id="IPR001394">
    <property type="entry name" value="Peptidase_C19_UCH"/>
</dbReference>
<dbReference type="SMART" id="SM00355">
    <property type="entry name" value="ZnF_C2H2"/>
    <property type="match status" value="6"/>
</dbReference>
<dbReference type="EMBL" id="CAMXCT020000519">
    <property type="protein sequence ID" value="CAL1133257.1"/>
    <property type="molecule type" value="Genomic_DNA"/>
</dbReference>
<evidence type="ECO:0000313" key="13">
    <source>
        <dbReference type="Proteomes" id="UP001152797"/>
    </source>
</evidence>
<evidence type="ECO:0000256" key="6">
    <source>
        <dbReference type="ARBA" id="ARBA00023242"/>
    </source>
</evidence>
<keyword evidence="4 7" id="KW-0863">Zinc-finger</keyword>
<reference evidence="11" key="1">
    <citation type="submission" date="2022-10" db="EMBL/GenBank/DDBJ databases">
        <authorList>
            <person name="Chen Y."/>
            <person name="Dougan E. K."/>
            <person name="Chan C."/>
            <person name="Rhodes N."/>
            <person name="Thang M."/>
        </authorList>
    </citation>
    <scope>NUCLEOTIDE SEQUENCE</scope>
</reference>
<keyword evidence="12" id="KW-0695">RNA-directed DNA polymerase</keyword>
<evidence type="ECO:0000256" key="5">
    <source>
        <dbReference type="ARBA" id="ARBA00022833"/>
    </source>
</evidence>
<dbReference type="Gene3D" id="3.90.70.10">
    <property type="entry name" value="Cysteine proteinases"/>
    <property type="match status" value="1"/>
</dbReference>
<keyword evidence="5" id="KW-0862">Zinc</keyword>
<feature type="region of interest" description="Disordered" evidence="8">
    <location>
        <begin position="3170"/>
        <end position="3194"/>
    </location>
</feature>
<comment type="subcellular location">
    <subcellularLocation>
        <location evidence="1">Nucleus</location>
    </subcellularLocation>
</comment>
<evidence type="ECO:0000256" key="4">
    <source>
        <dbReference type="ARBA" id="ARBA00022771"/>
    </source>
</evidence>
<protein>
    <submittedName>
        <fullName evidence="12">Reverse transcriptase domain-containing protein</fullName>
    </submittedName>
</protein>